<keyword evidence="1" id="KW-0472">Membrane</keyword>
<dbReference type="GeneID" id="20521244"/>
<name>I7AE81_ENCRO</name>
<reference evidence="2 3" key="1">
    <citation type="journal article" date="2012" name="Proc. Natl. Acad. Sci. U.S.A.">
        <title>Gain and loss of multiple functionally related, horizontally transferred genes in the reduced genomes of two microsporidian parasites.</title>
        <authorList>
            <person name="Pombert J.-F."/>
            <person name="Selman M."/>
            <person name="Burki F."/>
            <person name="Bardell F.T."/>
            <person name="Farinelli L."/>
            <person name="Solter L.F."/>
            <person name="Whitman D.W."/>
            <person name="Weiss L.M."/>
            <person name="Corradi N."/>
            <person name="Keeling P.J."/>
        </authorList>
    </citation>
    <scope>NUCLEOTIDE SEQUENCE [LARGE SCALE GENOMIC DNA]</scope>
    <source>
        <strain evidence="2 3">SJ-2008</strain>
    </source>
</reference>
<gene>
    <name evidence="2" type="ordered locus">EROM_050120</name>
</gene>
<dbReference type="KEGG" id="ero:EROM_050120"/>
<accession>I7AE81</accession>
<dbReference type="AlphaFoldDB" id="I7AE81"/>
<keyword evidence="1" id="KW-0812">Transmembrane</keyword>
<protein>
    <submittedName>
        <fullName evidence="2">Uncharacterized protein</fullName>
    </submittedName>
</protein>
<sequence length="244" mass="28125">MKSRKFIIINASLLVVGLTIWYVLHNFYWVFMSDKDADLIFDKSKLRGKFEDNDKVIEGPAFFNFVYKFLSTLDEYVIGDSCVEGVYDKNNVSGKEAYLRDGLEMATKTLFKNKNVKKDLEEILGSNISDIVAAMKKEEKAREAEDVAEGLKDNSHIVTMVSKAFIYILLKERINLSEYNIYLDKVRSNFNEITLEHLKRIGTYEKISLFQGESDECTEIYDYLRIVMFSTSKLIPEDSASTTN</sequence>
<evidence type="ECO:0000256" key="1">
    <source>
        <dbReference type="SAM" id="Phobius"/>
    </source>
</evidence>
<keyword evidence="1" id="KW-1133">Transmembrane helix</keyword>
<feature type="transmembrane region" description="Helical" evidence="1">
    <location>
        <begin position="7"/>
        <end position="31"/>
    </location>
</feature>
<dbReference type="VEuPathDB" id="MicrosporidiaDB:EROM_050120"/>
<organism evidence="2 3">
    <name type="scientific">Encephalitozoon romaleae (strain SJ-2008)</name>
    <name type="common">Microsporidian parasite</name>
    <dbReference type="NCBI Taxonomy" id="1178016"/>
    <lineage>
        <taxon>Eukaryota</taxon>
        <taxon>Fungi</taxon>
        <taxon>Fungi incertae sedis</taxon>
        <taxon>Microsporidia</taxon>
        <taxon>Unikaryonidae</taxon>
        <taxon>Encephalitozoon</taxon>
    </lineage>
</organism>
<dbReference type="Proteomes" id="UP000010094">
    <property type="component" value="Chromosome V"/>
</dbReference>
<dbReference type="HOGENOM" id="CLU_1137994_0_0_1"/>
<proteinExistence type="predicted"/>
<dbReference type="EMBL" id="CP003522">
    <property type="protein sequence ID" value="AFN82945.1"/>
    <property type="molecule type" value="Genomic_DNA"/>
</dbReference>
<dbReference type="RefSeq" id="XP_009264442.1">
    <property type="nucleotide sequence ID" value="XM_009266167.1"/>
</dbReference>
<keyword evidence="3" id="KW-1185">Reference proteome</keyword>
<evidence type="ECO:0000313" key="3">
    <source>
        <dbReference type="Proteomes" id="UP000010094"/>
    </source>
</evidence>
<dbReference type="OrthoDB" id="2191482at2759"/>
<evidence type="ECO:0000313" key="2">
    <source>
        <dbReference type="EMBL" id="AFN82945.1"/>
    </source>
</evidence>